<organism evidence="3 4">
    <name type="scientific">Orbilia brochopaga</name>
    <dbReference type="NCBI Taxonomy" id="3140254"/>
    <lineage>
        <taxon>Eukaryota</taxon>
        <taxon>Fungi</taxon>
        <taxon>Dikarya</taxon>
        <taxon>Ascomycota</taxon>
        <taxon>Pezizomycotina</taxon>
        <taxon>Orbiliomycetes</taxon>
        <taxon>Orbiliales</taxon>
        <taxon>Orbiliaceae</taxon>
        <taxon>Orbilia</taxon>
    </lineage>
</organism>
<feature type="compositionally biased region" description="Basic and acidic residues" evidence="2">
    <location>
        <begin position="393"/>
        <end position="405"/>
    </location>
</feature>
<dbReference type="AlphaFoldDB" id="A0AAV9UHW1"/>
<feature type="compositionally biased region" description="Polar residues" evidence="2">
    <location>
        <begin position="28"/>
        <end position="39"/>
    </location>
</feature>
<evidence type="ECO:0000313" key="4">
    <source>
        <dbReference type="Proteomes" id="UP001375240"/>
    </source>
</evidence>
<evidence type="ECO:0000256" key="2">
    <source>
        <dbReference type="SAM" id="MobiDB-lite"/>
    </source>
</evidence>
<dbReference type="Proteomes" id="UP001375240">
    <property type="component" value="Unassembled WGS sequence"/>
</dbReference>
<name>A0AAV9UHW1_9PEZI</name>
<feature type="region of interest" description="Disordered" evidence="2">
    <location>
        <begin position="390"/>
        <end position="471"/>
    </location>
</feature>
<gene>
    <name evidence="3" type="ORF">TWF696_008970</name>
</gene>
<reference evidence="3 4" key="1">
    <citation type="submission" date="2019-10" db="EMBL/GenBank/DDBJ databases">
        <authorList>
            <person name="Palmer J.M."/>
        </authorList>
    </citation>
    <scope>NUCLEOTIDE SEQUENCE [LARGE SCALE GENOMIC DNA]</scope>
    <source>
        <strain evidence="3 4">TWF696</strain>
    </source>
</reference>
<evidence type="ECO:0000256" key="1">
    <source>
        <dbReference type="SAM" id="Coils"/>
    </source>
</evidence>
<protein>
    <submittedName>
        <fullName evidence="3">Uncharacterized protein</fullName>
    </submittedName>
</protein>
<evidence type="ECO:0000313" key="3">
    <source>
        <dbReference type="EMBL" id="KAK6340646.1"/>
    </source>
</evidence>
<feature type="compositionally biased region" description="Pro residues" evidence="2">
    <location>
        <begin position="1"/>
        <end position="11"/>
    </location>
</feature>
<feature type="coiled-coil region" evidence="1">
    <location>
        <begin position="359"/>
        <end position="387"/>
    </location>
</feature>
<proteinExistence type="predicted"/>
<feature type="region of interest" description="Disordered" evidence="2">
    <location>
        <begin position="1"/>
        <end position="79"/>
    </location>
</feature>
<sequence>MESALPPPPGFDEPGLTLMRGASPVPALTQNPAGSSSVERTAATAASSSPADDDDDDDDDPPPPPPLQKRRTSSFEYHEDGPSQYDVLNLVPRTSAPLSGLFLDLLHAKIREAERQLHFALLSTRAHDGHDAAKRCSCALAELDYVRERVFLPPPIQLLDCRILRTTAISLLAQPGEDRILAARKAEHLIQRAFQVLGELVDWNEVKQRGAAVEQLEEFLPMCYFNDTKQHTHNPDSSGSNGDNVPTKVDYTETMVLYYQMMINYGVITLRKAEWKEQDASKDFKVENYAKACKLFTVGQEGLAEIYEDKADSEYISYKRIASDAMEKIARIAVDNLQHAELLETMAATSKVDLDQFKILVMKAQLKKDEERRKNEEELKMDFALRLAGDEGGSTKDKGKGKAKAEDDDDDVSMVSPISPKPISARDKGKGKAILLNHDDDRERGLPSYSDVQNSRGKEDSEDWVMVEPKD</sequence>
<keyword evidence="4" id="KW-1185">Reference proteome</keyword>
<feature type="compositionally biased region" description="Acidic residues" evidence="2">
    <location>
        <begin position="51"/>
        <end position="61"/>
    </location>
</feature>
<keyword evidence="1" id="KW-0175">Coiled coil</keyword>
<comment type="caution">
    <text evidence="3">The sequence shown here is derived from an EMBL/GenBank/DDBJ whole genome shotgun (WGS) entry which is preliminary data.</text>
</comment>
<dbReference type="EMBL" id="JAVHNQ010000008">
    <property type="protein sequence ID" value="KAK6340646.1"/>
    <property type="molecule type" value="Genomic_DNA"/>
</dbReference>
<accession>A0AAV9UHW1</accession>